<accession>A0A0X8JL01</accession>
<comment type="cofactor">
    <cofactor evidence="11">
        <name>Mg(2+)</name>
        <dbReference type="ChEBI" id="CHEBI:18420"/>
    </cofactor>
    <text evidence="11">Mg(2+) is required for catalysis and for stabilizing the dimer.</text>
</comment>
<keyword evidence="8 10" id="KW-0456">Lyase</keyword>
<keyword evidence="5 10" id="KW-0964">Secreted</keyword>
<dbReference type="RefSeq" id="WP_062253420.1">
    <property type="nucleotide sequence ID" value="NZ_CP014229.1"/>
</dbReference>
<name>A0A0X8JL01_9BACT</name>
<dbReference type="Pfam" id="PF03952">
    <property type="entry name" value="Enolase_N"/>
    <property type="match status" value="1"/>
</dbReference>
<dbReference type="SUPFAM" id="SSF51604">
    <property type="entry name" value="Enolase C-terminal domain-like"/>
    <property type="match status" value="1"/>
</dbReference>
<keyword evidence="10" id="KW-0963">Cytoplasm</keyword>
<dbReference type="InterPro" id="IPR020811">
    <property type="entry name" value="Enolase_N"/>
</dbReference>
<feature type="binding site" evidence="10">
    <location>
        <position position="336"/>
    </location>
    <ligand>
        <name>(2R)-2-phosphoglycerate</name>
        <dbReference type="ChEBI" id="CHEBI:58289"/>
    </ligand>
</feature>
<dbReference type="GO" id="GO:0000287">
    <property type="term" value="F:magnesium ion binding"/>
    <property type="evidence" value="ECO:0007669"/>
    <property type="project" value="UniProtKB-UniRule"/>
</dbReference>
<dbReference type="SMART" id="SM01192">
    <property type="entry name" value="Enolase_C"/>
    <property type="match status" value="1"/>
</dbReference>
<reference evidence="15" key="1">
    <citation type="submission" date="2016-02" db="EMBL/GenBank/DDBJ databases">
        <authorList>
            <person name="Holder M.E."/>
            <person name="Ajami N.J."/>
            <person name="Petrosino J.F."/>
        </authorList>
    </citation>
    <scope>NUCLEOTIDE SEQUENCE [LARGE SCALE GENOMIC DNA]</scope>
    <source>
        <strain evidence="15">CCUG 45958</strain>
    </source>
</reference>
<feature type="binding site" evidence="10">
    <location>
        <position position="365"/>
    </location>
    <ligand>
        <name>(2R)-2-phosphoglycerate</name>
        <dbReference type="ChEBI" id="CHEBI:58289"/>
    </ligand>
</feature>
<dbReference type="SUPFAM" id="SSF54826">
    <property type="entry name" value="Enolase N-terminal domain-like"/>
    <property type="match status" value="1"/>
</dbReference>
<comment type="pathway">
    <text evidence="1 10">Carbohydrate degradation; glycolysis; pyruvate from D-glyceraldehyde 3-phosphate: step 4/5.</text>
</comment>
<dbReference type="EC" id="4.2.1.11" evidence="3 10"/>
<evidence type="ECO:0000256" key="10">
    <source>
        <dbReference type="HAMAP-Rule" id="MF_00318"/>
    </source>
</evidence>
<protein>
    <recommendedName>
        <fullName evidence="4 10">Enolase</fullName>
        <ecNumber evidence="3 10">4.2.1.11</ecNumber>
    </recommendedName>
    <alternativeName>
        <fullName evidence="10">2-phospho-D-glycerate hydro-lyase</fullName>
    </alternativeName>
    <alternativeName>
        <fullName evidence="10">2-phosphoglycerate dehydratase</fullName>
    </alternativeName>
</protein>
<evidence type="ECO:0000259" key="13">
    <source>
        <dbReference type="SMART" id="SM01193"/>
    </source>
</evidence>
<comment type="caution">
    <text evidence="10">Lacks conserved residue(s) required for the propagation of feature annotation.</text>
</comment>
<dbReference type="GO" id="GO:0009986">
    <property type="term" value="C:cell surface"/>
    <property type="evidence" value="ECO:0007669"/>
    <property type="project" value="UniProtKB-SubCell"/>
</dbReference>
<dbReference type="KEGG" id="dfi:AXF13_11540"/>
<dbReference type="PANTHER" id="PTHR11902">
    <property type="entry name" value="ENOLASE"/>
    <property type="match status" value="1"/>
</dbReference>
<comment type="similarity">
    <text evidence="2 10">Belongs to the enolase family.</text>
</comment>
<feature type="active site" description="Proton acceptor" evidence="10">
    <location>
        <position position="336"/>
    </location>
</feature>
<dbReference type="UniPathway" id="UPA00109">
    <property type="reaction ID" value="UER00187"/>
</dbReference>
<dbReference type="GO" id="GO:0000015">
    <property type="term" value="C:phosphopyruvate hydratase complex"/>
    <property type="evidence" value="ECO:0007669"/>
    <property type="project" value="InterPro"/>
</dbReference>
<proteinExistence type="inferred from homology"/>
<dbReference type="SFLD" id="SFLDS00001">
    <property type="entry name" value="Enolase"/>
    <property type="match status" value="1"/>
</dbReference>
<dbReference type="InterPro" id="IPR029017">
    <property type="entry name" value="Enolase-like_N"/>
</dbReference>
<dbReference type="EMBL" id="CP014229">
    <property type="protein sequence ID" value="AMD90705.1"/>
    <property type="molecule type" value="Genomic_DNA"/>
</dbReference>
<feature type="binding site" evidence="10 11">
    <location>
        <position position="243"/>
    </location>
    <ligand>
        <name>Mg(2+)</name>
        <dbReference type="ChEBI" id="CHEBI:18420"/>
    </ligand>
</feature>
<dbReference type="SMART" id="SM01193">
    <property type="entry name" value="Enolase_N"/>
    <property type="match status" value="1"/>
</dbReference>
<dbReference type="InterPro" id="IPR000941">
    <property type="entry name" value="Enolase"/>
</dbReference>
<comment type="function">
    <text evidence="9 10">Catalyzes the reversible conversion of 2-phosphoglycerate (2-PG) into phosphoenolpyruvate (PEP). It is essential for the degradation of carbohydrates via glycolysis.</text>
</comment>
<gene>
    <name evidence="10" type="primary">eno</name>
    <name evidence="14" type="ORF">AXF13_11540</name>
</gene>
<keyword evidence="15" id="KW-1185">Reference proteome</keyword>
<dbReference type="InterPro" id="IPR036849">
    <property type="entry name" value="Enolase-like_C_sf"/>
</dbReference>
<evidence type="ECO:0000313" key="15">
    <source>
        <dbReference type="Proteomes" id="UP000069241"/>
    </source>
</evidence>
<evidence type="ECO:0000256" key="4">
    <source>
        <dbReference type="ARBA" id="ARBA00017068"/>
    </source>
</evidence>
<evidence type="ECO:0000256" key="7">
    <source>
        <dbReference type="ARBA" id="ARBA00023152"/>
    </source>
</evidence>
<evidence type="ECO:0000259" key="12">
    <source>
        <dbReference type="SMART" id="SM01192"/>
    </source>
</evidence>
<dbReference type="GO" id="GO:0006096">
    <property type="term" value="P:glycolytic process"/>
    <property type="evidence" value="ECO:0007669"/>
    <property type="project" value="UniProtKB-UniRule"/>
</dbReference>
<organism evidence="14 15">
    <name type="scientific">Desulfovibrio fairfieldensis</name>
    <dbReference type="NCBI Taxonomy" id="44742"/>
    <lineage>
        <taxon>Bacteria</taxon>
        <taxon>Pseudomonadati</taxon>
        <taxon>Thermodesulfobacteriota</taxon>
        <taxon>Desulfovibrionia</taxon>
        <taxon>Desulfovibrionales</taxon>
        <taxon>Desulfovibrionaceae</taxon>
        <taxon>Desulfovibrio</taxon>
    </lineage>
</organism>
<keyword evidence="6 10" id="KW-0460">Magnesium</keyword>
<dbReference type="PANTHER" id="PTHR11902:SF1">
    <property type="entry name" value="ENOLASE"/>
    <property type="match status" value="1"/>
</dbReference>
<evidence type="ECO:0000256" key="5">
    <source>
        <dbReference type="ARBA" id="ARBA00022525"/>
    </source>
</evidence>
<feature type="binding site" evidence="10">
    <location>
        <position position="387"/>
    </location>
    <ligand>
        <name>(2R)-2-phosphoglycerate</name>
        <dbReference type="ChEBI" id="CHEBI:58289"/>
    </ligand>
</feature>
<dbReference type="AlphaFoldDB" id="A0A0X8JL01"/>
<evidence type="ECO:0000313" key="14">
    <source>
        <dbReference type="EMBL" id="AMD90705.1"/>
    </source>
</evidence>
<feature type="binding site" evidence="10 11">
    <location>
        <position position="311"/>
    </location>
    <ligand>
        <name>Mg(2+)</name>
        <dbReference type="ChEBI" id="CHEBI:18420"/>
    </ligand>
</feature>
<evidence type="ECO:0000256" key="9">
    <source>
        <dbReference type="ARBA" id="ARBA00045763"/>
    </source>
</evidence>
<feature type="binding site" evidence="10 11">
    <location>
        <position position="286"/>
    </location>
    <ligand>
        <name>Mg(2+)</name>
        <dbReference type="ChEBI" id="CHEBI:18420"/>
    </ligand>
</feature>
<evidence type="ECO:0000256" key="8">
    <source>
        <dbReference type="ARBA" id="ARBA00023239"/>
    </source>
</evidence>
<keyword evidence="14" id="KW-0670">Pyruvate</keyword>
<dbReference type="Gene3D" id="3.20.20.120">
    <property type="entry name" value="Enolase-like C-terminal domain"/>
    <property type="match status" value="1"/>
</dbReference>
<comment type="catalytic activity">
    <reaction evidence="10">
        <text>(2R)-2-phosphoglycerate = phosphoenolpyruvate + H2O</text>
        <dbReference type="Rhea" id="RHEA:10164"/>
        <dbReference type="ChEBI" id="CHEBI:15377"/>
        <dbReference type="ChEBI" id="CHEBI:58289"/>
        <dbReference type="ChEBI" id="CHEBI:58702"/>
        <dbReference type="EC" id="4.2.1.11"/>
    </reaction>
</comment>
<keyword evidence="10 11" id="KW-0479">Metal-binding</keyword>
<evidence type="ECO:0000256" key="2">
    <source>
        <dbReference type="ARBA" id="ARBA00009604"/>
    </source>
</evidence>
<dbReference type="InterPro" id="IPR020810">
    <property type="entry name" value="Enolase_C"/>
</dbReference>
<feature type="domain" description="Enolase N-terminal" evidence="13">
    <location>
        <begin position="6"/>
        <end position="135"/>
    </location>
</feature>
<dbReference type="Proteomes" id="UP000069241">
    <property type="component" value="Chromosome"/>
</dbReference>
<evidence type="ECO:0000256" key="11">
    <source>
        <dbReference type="PIRSR" id="PIRSR001400-3"/>
    </source>
</evidence>
<feature type="binding site" evidence="10">
    <location>
        <position position="164"/>
    </location>
    <ligand>
        <name>(2R)-2-phosphoglycerate</name>
        <dbReference type="ChEBI" id="CHEBI:58289"/>
    </ligand>
</feature>
<dbReference type="GO" id="GO:0004634">
    <property type="term" value="F:phosphopyruvate hydratase activity"/>
    <property type="evidence" value="ECO:0007669"/>
    <property type="project" value="UniProtKB-UniRule"/>
</dbReference>
<dbReference type="PIRSF" id="PIRSF001400">
    <property type="entry name" value="Enolase"/>
    <property type="match status" value="1"/>
</dbReference>
<dbReference type="HAMAP" id="MF_00318">
    <property type="entry name" value="Enolase"/>
    <property type="match status" value="1"/>
</dbReference>
<keyword evidence="7 10" id="KW-0324">Glycolysis</keyword>
<evidence type="ECO:0000256" key="3">
    <source>
        <dbReference type="ARBA" id="ARBA00012058"/>
    </source>
</evidence>
<dbReference type="STRING" id="44742.AXF13_11540"/>
<dbReference type="Pfam" id="PF00113">
    <property type="entry name" value="Enolase_C"/>
    <property type="match status" value="1"/>
</dbReference>
<comment type="cofactor">
    <cofactor evidence="10">
        <name>Mg(2+)</name>
        <dbReference type="ChEBI" id="CHEBI:18420"/>
    </cofactor>
    <text evidence="10">Binds a second Mg(2+) ion via substrate during catalysis.</text>
</comment>
<comment type="subcellular location">
    <subcellularLocation>
        <location evidence="10">Cytoplasm</location>
    </subcellularLocation>
    <subcellularLocation>
        <location evidence="10">Secreted</location>
    </subcellularLocation>
    <subcellularLocation>
        <location evidence="10">Cell surface</location>
    </subcellularLocation>
    <text evidence="10">Fractions of enolase are present in both the cytoplasm and on the cell surface.</text>
</comment>
<evidence type="ECO:0000256" key="6">
    <source>
        <dbReference type="ARBA" id="ARBA00022842"/>
    </source>
</evidence>
<evidence type="ECO:0000256" key="1">
    <source>
        <dbReference type="ARBA" id="ARBA00005031"/>
    </source>
</evidence>
<dbReference type="PRINTS" id="PR00148">
    <property type="entry name" value="ENOLASE"/>
</dbReference>
<dbReference type="GO" id="GO:0005576">
    <property type="term" value="C:extracellular region"/>
    <property type="evidence" value="ECO:0007669"/>
    <property type="project" value="UniProtKB-SubCell"/>
</dbReference>
<sequence>MKSYCISGMKAREVLNNKGCPVLEVDVLSEDGRLGRASASFGISAGAHEVAVVRDGGPRYGGMGVLGPIRLVEERILPALRGLDCRDQRAVDRALLELDGTPDKSALGGNTICSVSLAVARLGALHREVPLYQYLGGALCDTLPLPLFNMINGGPYSAAPTDFQEFHAAPAGAKSFAEAMRMGVEVLQRLPEVIRKRHGAAAYRPGHLGGIGAPSADPREVLATLWAAVEEAGYADRFVLSLDCATSHLFDPESGRYNLNFGRFDTTEMIDYFTELVRDFPIFMLEDPLHEDDFEGFARLNAAVPTLICGDDLFVTSVRRLAGGAALNAAGAMIFKPNMIGSVSEALDAARYAVAHGMEVIPSQRAATSPDDPTAELGLAVGARLMKVGAPQTGERTQQQNNLIRIEESMGGAARLISGEEVRRWLVR</sequence>
<feature type="domain" description="Enolase C-terminal TIM barrel" evidence="12">
    <location>
        <begin position="140"/>
        <end position="424"/>
    </location>
</feature>
<dbReference type="Gene3D" id="3.30.390.10">
    <property type="entry name" value="Enolase-like, N-terminal domain"/>
    <property type="match status" value="1"/>
</dbReference>